<dbReference type="InParanoid" id="L7JUZ1"/>
<dbReference type="Proteomes" id="UP000011185">
    <property type="component" value="Unassembled WGS sequence"/>
</dbReference>
<organism evidence="2 3">
    <name type="scientific">Trachipleistophora hominis</name>
    <name type="common">Microsporidian parasite</name>
    <dbReference type="NCBI Taxonomy" id="72359"/>
    <lineage>
        <taxon>Eukaryota</taxon>
        <taxon>Fungi</taxon>
        <taxon>Fungi incertae sedis</taxon>
        <taxon>Microsporidia</taxon>
        <taxon>Pleistophoridae</taxon>
        <taxon>Trachipleistophora</taxon>
    </lineage>
</organism>
<reference evidence="2 3" key="1">
    <citation type="journal article" date="2012" name="PLoS Pathog.">
        <title>The genome of the obligate intracellular parasite Trachipleistophora hominis: new insights into microsporidian genome dynamics and reductive evolution.</title>
        <authorList>
            <person name="Heinz E."/>
            <person name="Williams T.A."/>
            <person name="Nakjang S."/>
            <person name="Noel C.J."/>
            <person name="Swan D.C."/>
            <person name="Goldberg A.V."/>
            <person name="Harris S.R."/>
            <person name="Weinmaier T."/>
            <person name="Markert S."/>
            <person name="Becher D."/>
            <person name="Bernhardt J."/>
            <person name="Dagan T."/>
            <person name="Hacker C."/>
            <person name="Lucocq J.M."/>
            <person name="Schweder T."/>
            <person name="Rattei T."/>
            <person name="Hall N."/>
            <person name="Hirt R.P."/>
            <person name="Embley T.M."/>
        </authorList>
    </citation>
    <scope>NUCLEOTIDE SEQUENCE [LARGE SCALE GENOMIC DNA]</scope>
</reference>
<dbReference type="AlphaFoldDB" id="L7JUZ1"/>
<dbReference type="HOGENOM" id="CLU_2387721_0_0_1"/>
<protein>
    <submittedName>
        <fullName evidence="2">Uncharacterized protein</fullName>
    </submittedName>
</protein>
<feature type="transmembrane region" description="Helical" evidence="1">
    <location>
        <begin position="34"/>
        <end position="52"/>
    </location>
</feature>
<keyword evidence="1" id="KW-0812">Transmembrane</keyword>
<keyword evidence="1" id="KW-0472">Membrane</keyword>
<proteinExistence type="predicted"/>
<evidence type="ECO:0000256" key="1">
    <source>
        <dbReference type="SAM" id="Phobius"/>
    </source>
</evidence>
<dbReference type="EMBL" id="JH994035">
    <property type="protein sequence ID" value="ELQ74582.1"/>
    <property type="molecule type" value="Genomic_DNA"/>
</dbReference>
<feature type="transmembrane region" description="Helical" evidence="1">
    <location>
        <begin position="7"/>
        <end position="28"/>
    </location>
</feature>
<evidence type="ECO:0000313" key="3">
    <source>
        <dbReference type="Proteomes" id="UP000011185"/>
    </source>
</evidence>
<dbReference type="VEuPathDB" id="MicrosporidiaDB:THOM_2495"/>
<name>L7JUZ1_TRAHO</name>
<keyword evidence="3" id="KW-1185">Reference proteome</keyword>
<evidence type="ECO:0000313" key="2">
    <source>
        <dbReference type="EMBL" id="ELQ74582.1"/>
    </source>
</evidence>
<accession>L7JUZ1</accession>
<keyword evidence="1" id="KW-1133">Transmembrane helix</keyword>
<gene>
    <name evidence="2" type="ORF">THOM_2495</name>
</gene>
<sequence length="94" mass="10809">MNHQKKVISLILISTLCSLIICQLNIIFTVVIDVFVFGFYVLMKSVFEAVVMNQTDIKNEVMEYNNKIKMTRERIEQKNMSNKIVSMPSSSSIS</sequence>